<comment type="subcellular location">
    <subcellularLocation>
        <location evidence="8">Cytoplasm</location>
    </subcellularLocation>
</comment>
<feature type="binding site" evidence="8">
    <location>
        <begin position="178"/>
        <end position="179"/>
    </location>
    <ligand>
        <name>ATP</name>
        <dbReference type="ChEBI" id="CHEBI:30616"/>
    </ligand>
</feature>
<keyword evidence="10" id="KW-1185">Reference proteome</keyword>
<feature type="active site" evidence="8">
    <location>
        <position position="39"/>
    </location>
</feature>
<evidence type="ECO:0000256" key="8">
    <source>
        <dbReference type="HAMAP-Rule" id="MF_00336"/>
    </source>
</evidence>
<dbReference type="GO" id="GO:0005524">
    <property type="term" value="F:ATP binding"/>
    <property type="evidence" value="ECO:0007669"/>
    <property type="project" value="UniProtKB-UniRule"/>
</dbReference>
<dbReference type="HAMAP" id="MF_00336">
    <property type="entry name" value="BioD"/>
    <property type="match status" value="1"/>
</dbReference>
<protein>
    <recommendedName>
        <fullName evidence="8">ATP-dependent dethiobiotin synthetase BioD</fullName>
        <ecNumber evidence="8">6.3.3.3</ecNumber>
    </recommendedName>
    <alternativeName>
        <fullName evidence="8">DTB synthetase</fullName>
        <shortName evidence="8">DTBS</shortName>
    </alternativeName>
    <alternativeName>
        <fullName evidence="8">Dethiobiotin synthase</fullName>
    </alternativeName>
</protein>
<proteinExistence type="inferred from homology"/>
<dbReference type="EC" id="6.3.3.3" evidence="8"/>
<keyword evidence="7 8" id="KW-0460">Magnesium</keyword>
<comment type="pathway">
    <text evidence="8">Cofactor biosynthesis; biotin biosynthesis; biotin from 7,8-diaminononanoate: step 1/2.</text>
</comment>
<evidence type="ECO:0000256" key="6">
    <source>
        <dbReference type="ARBA" id="ARBA00022840"/>
    </source>
</evidence>
<evidence type="ECO:0000256" key="4">
    <source>
        <dbReference type="ARBA" id="ARBA00022741"/>
    </source>
</evidence>
<keyword evidence="4 8" id="KW-0547">Nucleotide-binding</keyword>
<dbReference type="Gene3D" id="3.40.50.300">
    <property type="entry name" value="P-loop containing nucleotide triphosphate hydrolases"/>
    <property type="match status" value="1"/>
</dbReference>
<dbReference type="GO" id="GO:0000287">
    <property type="term" value="F:magnesium ion binding"/>
    <property type="evidence" value="ECO:0007669"/>
    <property type="project" value="UniProtKB-UniRule"/>
</dbReference>
<dbReference type="CDD" id="cd03109">
    <property type="entry name" value="DTBS"/>
    <property type="match status" value="1"/>
</dbReference>
<dbReference type="GO" id="GO:0009102">
    <property type="term" value="P:biotin biosynthetic process"/>
    <property type="evidence" value="ECO:0007669"/>
    <property type="project" value="UniProtKB-UniRule"/>
</dbReference>
<keyword evidence="2 8" id="KW-0436">Ligase</keyword>
<dbReference type="OrthoDB" id="9802097at2"/>
<feature type="binding site" evidence="8">
    <location>
        <begin position="14"/>
        <end position="19"/>
    </location>
    <ligand>
        <name>ATP</name>
        <dbReference type="ChEBI" id="CHEBI:30616"/>
    </ligand>
</feature>
<dbReference type="Pfam" id="PF13500">
    <property type="entry name" value="AAA_26"/>
    <property type="match status" value="1"/>
</dbReference>
<evidence type="ECO:0000256" key="1">
    <source>
        <dbReference type="ARBA" id="ARBA00022490"/>
    </source>
</evidence>
<evidence type="ECO:0000313" key="10">
    <source>
        <dbReference type="Proteomes" id="UP000198749"/>
    </source>
</evidence>
<dbReference type="PANTHER" id="PTHR43210">
    <property type="entry name" value="DETHIOBIOTIN SYNTHETASE"/>
    <property type="match status" value="1"/>
</dbReference>
<keyword evidence="5 8" id="KW-0093">Biotin biosynthesis</keyword>
<dbReference type="EMBL" id="FOGB01000005">
    <property type="protein sequence ID" value="SEQ62615.1"/>
    <property type="molecule type" value="Genomic_DNA"/>
</dbReference>
<comment type="subunit">
    <text evidence="8">Homodimer.</text>
</comment>
<evidence type="ECO:0000256" key="2">
    <source>
        <dbReference type="ARBA" id="ARBA00022598"/>
    </source>
</evidence>
<accession>A0A1H9HJY4</accession>
<sequence>MAKRTFFVAGTDTDVGKTLISTGLLEAANQRGLSTVAVKPIAAGCEQTEAGLRNSDALQLQQAASIKLSYEQVNPISLEPPIAPHIAAQQAGRRLDADRIAALCRGVMMQPADFMVIEGAGGWRVPLNHRQTLADVPKLLHTPVILVVGMKLGCISHTLLTVEAIVKDGLRLAGWVANRAEPQMSCYSENLETLKSMLSAPLLGEVPHIEDITAQNVAKYIDLAPLLADQ</sequence>
<organism evidence="9 10">
    <name type="scientific">Amphritea atlantica</name>
    <dbReference type="NCBI Taxonomy" id="355243"/>
    <lineage>
        <taxon>Bacteria</taxon>
        <taxon>Pseudomonadati</taxon>
        <taxon>Pseudomonadota</taxon>
        <taxon>Gammaproteobacteria</taxon>
        <taxon>Oceanospirillales</taxon>
        <taxon>Oceanospirillaceae</taxon>
        <taxon>Amphritea</taxon>
    </lineage>
</organism>
<dbReference type="UniPathway" id="UPA00078">
    <property type="reaction ID" value="UER00161"/>
</dbReference>
<feature type="binding site" evidence="8">
    <location>
        <position position="118"/>
    </location>
    <ligand>
        <name>Mg(2+)</name>
        <dbReference type="ChEBI" id="CHEBI:18420"/>
    </ligand>
</feature>
<comment type="function">
    <text evidence="8">Catalyzes a mechanistically unusual reaction, the ATP-dependent insertion of CO2 between the N7 and N8 nitrogen atoms of 7,8-diaminopelargonic acid (DAPA, also called 7,8-diammoniononanoate) to form a ureido ring.</text>
</comment>
<comment type="similarity">
    <text evidence="8">Belongs to the dethiobiotin synthetase family.</text>
</comment>
<comment type="catalytic activity">
    <reaction evidence="8">
        <text>(7R,8S)-7,8-diammoniononanoate + CO2 + ATP = (4R,5S)-dethiobiotin + ADP + phosphate + 3 H(+)</text>
        <dbReference type="Rhea" id="RHEA:15805"/>
        <dbReference type="ChEBI" id="CHEBI:15378"/>
        <dbReference type="ChEBI" id="CHEBI:16526"/>
        <dbReference type="ChEBI" id="CHEBI:30616"/>
        <dbReference type="ChEBI" id="CHEBI:43474"/>
        <dbReference type="ChEBI" id="CHEBI:149469"/>
        <dbReference type="ChEBI" id="CHEBI:149473"/>
        <dbReference type="ChEBI" id="CHEBI:456216"/>
        <dbReference type="EC" id="6.3.3.3"/>
    </reaction>
</comment>
<evidence type="ECO:0000256" key="7">
    <source>
        <dbReference type="ARBA" id="ARBA00022842"/>
    </source>
</evidence>
<feature type="binding site" evidence="8">
    <location>
        <begin position="118"/>
        <end position="121"/>
    </location>
    <ligand>
        <name>ATP</name>
        <dbReference type="ChEBI" id="CHEBI:30616"/>
    </ligand>
</feature>
<feature type="binding site" evidence="8">
    <location>
        <position position="56"/>
    </location>
    <ligand>
        <name>Mg(2+)</name>
        <dbReference type="ChEBI" id="CHEBI:18420"/>
    </ligand>
</feature>
<gene>
    <name evidence="8" type="primary">bioD</name>
    <name evidence="9" type="ORF">SAMN03080615_02191</name>
</gene>
<feature type="binding site" evidence="8">
    <location>
        <position position="18"/>
    </location>
    <ligand>
        <name>Mg(2+)</name>
        <dbReference type="ChEBI" id="CHEBI:18420"/>
    </ligand>
</feature>
<dbReference type="Proteomes" id="UP000198749">
    <property type="component" value="Unassembled WGS sequence"/>
</dbReference>
<keyword evidence="3 8" id="KW-0479">Metal-binding</keyword>
<dbReference type="FunFam" id="3.40.50.300:FF:000292">
    <property type="entry name" value="ATP-dependent dethiobiotin synthetase BioD"/>
    <property type="match status" value="1"/>
</dbReference>
<dbReference type="InterPro" id="IPR027417">
    <property type="entry name" value="P-loop_NTPase"/>
</dbReference>
<reference evidence="10" key="1">
    <citation type="submission" date="2016-10" db="EMBL/GenBank/DDBJ databases">
        <authorList>
            <person name="Varghese N."/>
            <person name="Submissions S."/>
        </authorList>
    </citation>
    <scope>NUCLEOTIDE SEQUENCE [LARGE SCALE GENOMIC DNA]</scope>
    <source>
        <strain evidence="10">DSM 18887</strain>
    </source>
</reference>
<comment type="cofactor">
    <cofactor evidence="8">
        <name>Mg(2+)</name>
        <dbReference type="ChEBI" id="CHEBI:18420"/>
    </cofactor>
</comment>
<comment type="caution">
    <text evidence="8">Lacks conserved residue(s) required for the propagation of feature annotation.</text>
</comment>
<dbReference type="STRING" id="355243.SAMN03080615_02191"/>
<keyword evidence="6 8" id="KW-0067">ATP-binding</keyword>
<dbReference type="GO" id="GO:0042803">
    <property type="term" value="F:protein homodimerization activity"/>
    <property type="evidence" value="ECO:0007669"/>
    <property type="project" value="UniProtKB-ARBA"/>
</dbReference>
<dbReference type="RefSeq" id="WP_091357796.1">
    <property type="nucleotide sequence ID" value="NZ_AP025284.1"/>
</dbReference>
<dbReference type="SUPFAM" id="SSF52540">
    <property type="entry name" value="P-loop containing nucleoside triphosphate hydrolases"/>
    <property type="match status" value="1"/>
</dbReference>
<dbReference type="PIRSF" id="PIRSF006755">
    <property type="entry name" value="DTB_synth"/>
    <property type="match status" value="1"/>
</dbReference>
<dbReference type="GO" id="GO:0004141">
    <property type="term" value="F:dethiobiotin synthase activity"/>
    <property type="evidence" value="ECO:0007669"/>
    <property type="project" value="UniProtKB-UniRule"/>
</dbReference>
<dbReference type="NCBIfam" id="TIGR00347">
    <property type="entry name" value="bioD"/>
    <property type="match status" value="1"/>
</dbReference>
<dbReference type="InterPro" id="IPR004472">
    <property type="entry name" value="DTB_synth_BioD"/>
</dbReference>
<evidence type="ECO:0000313" key="9">
    <source>
        <dbReference type="EMBL" id="SEQ62615.1"/>
    </source>
</evidence>
<dbReference type="PANTHER" id="PTHR43210:SF5">
    <property type="entry name" value="DETHIOBIOTIN SYNTHETASE"/>
    <property type="match status" value="1"/>
</dbReference>
<evidence type="ECO:0000256" key="3">
    <source>
        <dbReference type="ARBA" id="ARBA00022723"/>
    </source>
</evidence>
<name>A0A1H9HJY4_9GAMM</name>
<dbReference type="GO" id="GO:0005829">
    <property type="term" value="C:cytosol"/>
    <property type="evidence" value="ECO:0007669"/>
    <property type="project" value="TreeGrafter"/>
</dbReference>
<feature type="binding site" evidence="8">
    <location>
        <position position="56"/>
    </location>
    <ligand>
        <name>ATP</name>
        <dbReference type="ChEBI" id="CHEBI:30616"/>
    </ligand>
</feature>
<keyword evidence="1 8" id="KW-0963">Cytoplasm</keyword>
<dbReference type="AlphaFoldDB" id="A0A1H9HJY4"/>
<feature type="binding site" evidence="8">
    <location>
        <begin position="207"/>
        <end position="209"/>
    </location>
    <ligand>
        <name>ATP</name>
        <dbReference type="ChEBI" id="CHEBI:30616"/>
    </ligand>
</feature>
<evidence type="ECO:0000256" key="5">
    <source>
        <dbReference type="ARBA" id="ARBA00022756"/>
    </source>
</evidence>